<dbReference type="STRING" id="208445.SAMN04489727_9041"/>
<proteinExistence type="predicted"/>
<feature type="compositionally biased region" description="Low complexity" evidence="1">
    <location>
        <begin position="18"/>
        <end position="39"/>
    </location>
</feature>
<organism evidence="2 3">
    <name type="scientific">Amycolatopsis tolypomycina</name>
    <dbReference type="NCBI Taxonomy" id="208445"/>
    <lineage>
        <taxon>Bacteria</taxon>
        <taxon>Bacillati</taxon>
        <taxon>Actinomycetota</taxon>
        <taxon>Actinomycetes</taxon>
        <taxon>Pseudonocardiales</taxon>
        <taxon>Pseudonocardiaceae</taxon>
        <taxon>Amycolatopsis</taxon>
    </lineage>
</organism>
<evidence type="ECO:0000256" key="1">
    <source>
        <dbReference type="SAM" id="MobiDB-lite"/>
    </source>
</evidence>
<accession>A0A1H5CY49</accession>
<dbReference type="EMBL" id="FNSO01000004">
    <property type="protein sequence ID" value="SED71461.1"/>
    <property type="molecule type" value="Genomic_DNA"/>
</dbReference>
<protein>
    <recommendedName>
        <fullName evidence="4">DUF3558 domain-containing protein</fullName>
    </recommendedName>
</protein>
<dbReference type="RefSeq" id="WP_167384936.1">
    <property type="nucleotide sequence ID" value="NZ_FNSO01000004.1"/>
</dbReference>
<keyword evidence="3" id="KW-1185">Reference proteome</keyword>
<gene>
    <name evidence="2" type="ORF">SAMN04489727_9041</name>
</gene>
<dbReference type="Proteomes" id="UP000199622">
    <property type="component" value="Unassembled WGS sequence"/>
</dbReference>
<name>A0A1H5CY49_9PSEU</name>
<evidence type="ECO:0000313" key="3">
    <source>
        <dbReference type="Proteomes" id="UP000199622"/>
    </source>
</evidence>
<evidence type="ECO:0000313" key="2">
    <source>
        <dbReference type="EMBL" id="SED71461.1"/>
    </source>
</evidence>
<feature type="region of interest" description="Disordered" evidence="1">
    <location>
        <begin position="12"/>
        <end position="80"/>
    </location>
</feature>
<evidence type="ECO:0008006" key="4">
    <source>
        <dbReference type="Google" id="ProtNLM"/>
    </source>
</evidence>
<dbReference type="AlphaFoldDB" id="A0A1H5CY49"/>
<reference evidence="3" key="1">
    <citation type="submission" date="2016-10" db="EMBL/GenBank/DDBJ databases">
        <authorList>
            <person name="Varghese N."/>
            <person name="Submissions S."/>
        </authorList>
    </citation>
    <scope>NUCLEOTIDE SEQUENCE [LARGE SCALE GENOMIC DNA]</scope>
    <source>
        <strain evidence="3">DSM 44544</strain>
    </source>
</reference>
<feature type="compositionally biased region" description="Low complexity" evidence="1">
    <location>
        <begin position="62"/>
        <end position="72"/>
    </location>
</feature>
<sequence length="174" mass="17527">MATTALVVSACDSKVGGTPQAADTPSSSASTTKPSGATSDNPFGDMKACPTLDKALSGQGYPAAAPTTADAARSCTTEKKTGDETIGVTLSLHAGQTINENIADPSKASTGTVNDRPAVQEREPIGAKGQCAIAMEVKPKSRAAVSVTLSFGSTDQACTDVNDVATKVEPLLPK</sequence>